<gene>
    <name evidence="5" type="ORF">KSX_28350</name>
</gene>
<proteinExistence type="inferred from homology"/>
<evidence type="ECO:0000313" key="6">
    <source>
        <dbReference type="Proteomes" id="UP000612362"/>
    </source>
</evidence>
<dbReference type="CDD" id="cd04876">
    <property type="entry name" value="ACT_RelA-SpoT"/>
    <property type="match status" value="1"/>
</dbReference>
<accession>A0A8J3HV83</accession>
<feature type="domain" description="ACT" evidence="3">
    <location>
        <begin position="733"/>
        <end position="808"/>
    </location>
</feature>
<dbReference type="InterPro" id="IPR045600">
    <property type="entry name" value="RelA/SpoT_AH_RIS"/>
</dbReference>
<reference evidence="5" key="1">
    <citation type="submission" date="2020-10" db="EMBL/GenBank/DDBJ databases">
        <title>Taxonomic study of unclassified bacteria belonging to the class Ktedonobacteria.</title>
        <authorList>
            <person name="Yabe S."/>
            <person name="Wang C.M."/>
            <person name="Zheng Y."/>
            <person name="Sakai Y."/>
            <person name="Cavaletti L."/>
            <person name="Monciardini P."/>
            <person name="Donadio S."/>
        </authorList>
    </citation>
    <scope>NUCLEOTIDE SEQUENCE</scope>
    <source>
        <strain evidence="5">SOSP1-1</strain>
    </source>
</reference>
<dbReference type="InterPro" id="IPR004811">
    <property type="entry name" value="RelA/Spo_fam"/>
</dbReference>
<dbReference type="GO" id="GO:0008728">
    <property type="term" value="F:GTP diphosphokinase activity"/>
    <property type="evidence" value="ECO:0007669"/>
    <property type="project" value="TreeGrafter"/>
</dbReference>
<dbReference type="PROSITE" id="PS51880">
    <property type="entry name" value="TGS"/>
    <property type="match status" value="1"/>
</dbReference>
<dbReference type="PANTHER" id="PTHR21262:SF31">
    <property type="entry name" value="GTP PYROPHOSPHOKINASE"/>
    <property type="match status" value="1"/>
</dbReference>
<feature type="compositionally biased region" description="Basic and acidic residues" evidence="2">
    <location>
        <begin position="140"/>
        <end position="164"/>
    </location>
</feature>
<dbReference type="NCBIfam" id="TIGR00691">
    <property type="entry name" value="spoT_relA"/>
    <property type="match status" value="1"/>
</dbReference>
<dbReference type="AlphaFoldDB" id="A0A8J3HV83"/>
<name>A0A8J3HV83_9CHLR</name>
<dbReference type="SMART" id="SM00954">
    <property type="entry name" value="RelA_SpoT"/>
    <property type="match status" value="1"/>
</dbReference>
<dbReference type="PROSITE" id="PS51671">
    <property type="entry name" value="ACT"/>
    <property type="match status" value="1"/>
</dbReference>
<dbReference type="InterPro" id="IPR043519">
    <property type="entry name" value="NT_sf"/>
</dbReference>
<comment type="caution">
    <text evidence="5">The sequence shown here is derived from an EMBL/GenBank/DDBJ whole genome shotgun (WGS) entry which is preliminary data.</text>
</comment>
<dbReference type="GO" id="GO:0015969">
    <property type="term" value="P:guanosine tetraphosphate metabolic process"/>
    <property type="evidence" value="ECO:0007669"/>
    <property type="project" value="InterPro"/>
</dbReference>
<dbReference type="Pfam" id="PF13291">
    <property type="entry name" value="ACT_4"/>
    <property type="match status" value="1"/>
</dbReference>
<dbReference type="Proteomes" id="UP000612362">
    <property type="component" value="Unassembled WGS sequence"/>
</dbReference>
<dbReference type="InterPro" id="IPR033655">
    <property type="entry name" value="TGS_RelA/SpoT"/>
</dbReference>
<evidence type="ECO:0000313" key="5">
    <source>
        <dbReference type="EMBL" id="GHO44672.1"/>
    </source>
</evidence>
<comment type="similarity">
    <text evidence="1">Belongs to the relA/spoT family.</text>
</comment>
<keyword evidence="6" id="KW-1185">Reference proteome</keyword>
<dbReference type="SUPFAM" id="SSF81301">
    <property type="entry name" value="Nucleotidyltransferase"/>
    <property type="match status" value="1"/>
</dbReference>
<dbReference type="Gene3D" id="1.10.3210.10">
    <property type="entry name" value="Hypothetical protein af1432"/>
    <property type="match status" value="1"/>
</dbReference>
<dbReference type="GO" id="GO:0005886">
    <property type="term" value="C:plasma membrane"/>
    <property type="evidence" value="ECO:0007669"/>
    <property type="project" value="TreeGrafter"/>
</dbReference>
<dbReference type="InterPro" id="IPR012676">
    <property type="entry name" value="TGS-like"/>
</dbReference>
<dbReference type="GO" id="GO:0042594">
    <property type="term" value="P:response to starvation"/>
    <property type="evidence" value="ECO:0007669"/>
    <property type="project" value="TreeGrafter"/>
</dbReference>
<dbReference type="GO" id="GO:0008893">
    <property type="term" value="F:guanosine-3',5'-bis(diphosphate) 3'-diphosphatase activity"/>
    <property type="evidence" value="ECO:0007669"/>
    <property type="project" value="TreeGrafter"/>
</dbReference>
<comment type="function">
    <text evidence="1">In eubacteria ppGpp (guanosine 3'-diphosphate 5'-diphosphate) is a mediator of the stringent response that coordinates a variety of cellular activities in response to changes in nutritional abundance.</text>
</comment>
<evidence type="ECO:0000259" key="4">
    <source>
        <dbReference type="PROSITE" id="PS51880"/>
    </source>
</evidence>
<dbReference type="Pfam" id="PF19296">
    <property type="entry name" value="RelA_AH_RIS"/>
    <property type="match status" value="1"/>
</dbReference>
<dbReference type="CDD" id="cd01668">
    <property type="entry name" value="TGS_RSH"/>
    <property type="match status" value="1"/>
</dbReference>
<evidence type="ECO:0000256" key="2">
    <source>
        <dbReference type="SAM" id="MobiDB-lite"/>
    </source>
</evidence>
<dbReference type="FunFam" id="3.10.20.30:FF:000002">
    <property type="entry name" value="GTP pyrophosphokinase (RelA/SpoT)"/>
    <property type="match status" value="1"/>
</dbReference>
<dbReference type="InterPro" id="IPR002912">
    <property type="entry name" value="ACT_dom"/>
</dbReference>
<dbReference type="Pfam" id="PF13328">
    <property type="entry name" value="HD_4"/>
    <property type="match status" value="2"/>
</dbReference>
<evidence type="ECO:0000259" key="3">
    <source>
        <dbReference type="PROSITE" id="PS51671"/>
    </source>
</evidence>
<dbReference type="Gene3D" id="3.10.20.30">
    <property type="match status" value="1"/>
</dbReference>
<dbReference type="InterPro" id="IPR007685">
    <property type="entry name" value="RelA_SpoT"/>
</dbReference>
<dbReference type="PANTHER" id="PTHR21262">
    <property type="entry name" value="GUANOSINE-3',5'-BIS DIPHOSPHATE 3'-PYROPHOSPHOHYDROLASE"/>
    <property type="match status" value="1"/>
</dbReference>
<dbReference type="InterPro" id="IPR045865">
    <property type="entry name" value="ACT-like_dom_sf"/>
</dbReference>
<dbReference type="Pfam" id="PF02824">
    <property type="entry name" value="TGS"/>
    <property type="match status" value="1"/>
</dbReference>
<protein>
    <submittedName>
        <fullName evidence="5">(P)ppGpp synthetase</fullName>
    </submittedName>
</protein>
<dbReference type="SUPFAM" id="SSF109604">
    <property type="entry name" value="HD-domain/PDEase-like"/>
    <property type="match status" value="1"/>
</dbReference>
<dbReference type="SUPFAM" id="SSF81271">
    <property type="entry name" value="TGS-like"/>
    <property type="match status" value="1"/>
</dbReference>
<dbReference type="InterPro" id="IPR012675">
    <property type="entry name" value="Beta-grasp_dom_sf"/>
</dbReference>
<feature type="region of interest" description="Disordered" evidence="2">
    <location>
        <begin position="135"/>
        <end position="164"/>
    </location>
</feature>
<dbReference type="EMBL" id="BNJF01000001">
    <property type="protein sequence ID" value="GHO44672.1"/>
    <property type="molecule type" value="Genomic_DNA"/>
</dbReference>
<organism evidence="5 6">
    <name type="scientific">Ktedonospora formicarum</name>
    <dbReference type="NCBI Taxonomy" id="2778364"/>
    <lineage>
        <taxon>Bacteria</taxon>
        <taxon>Bacillati</taxon>
        <taxon>Chloroflexota</taxon>
        <taxon>Ktedonobacteria</taxon>
        <taxon>Ktedonobacterales</taxon>
        <taxon>Ktedonobacteraceae</taxon>
        <taxon>Ktedonospora</taxon>
    </lineage>
</organism>
<dbReference type="InterPro" id="IPR004095">
    <property type="entry name" value="TGS"/>
</dbReference>
<dbReference type="CDD" id="cd05399">
    <property type="entry name" value="NT_Rel-Spo_like"/>
    <property type="match status" value="1"/>
</dbReference>
<evidence type="ECO:0000256" key="1">
    <source>
        <dbReference type="RuleBase" id="RU003847"/>
    </source>
</evidence>
<sequence>MALHNETTTQIASLRQQIRTYMSDDDVAMVERALHLVLEACGIVEAGERLVPPLEYALGIADILASMHMDAAGVAAGLVFEAADADLVSLEEIEEGVGSATSRVVGSMERFNILERKKMNATAASVALSAQNVQTSAIKKGHDEREEGGTSSASEKKPRVREALRRQQAETVRKMFVAMAEDPRVVSLKLAYRLFVMRHMSQPDYQGDRQEMLATAEETREIYAPLAGRLGMSRVEGELEDLTFQLLEPEKYQWVKGIVEAERIQWRSYVDQVCEILRNEMKAIGVRAEVSGRVKRYYSFYRKLERNAGDVDGDFEVLKETADVNQIHDLIAFRILVDTTPDCYVALGHVHSLWKPKEGRIKDYIANPKPNGYSALHTTVFCQDNQLVEIQIRTHTMHEMAEYGVAMHWHYKDVGDNASSTAKELLTWINQLAEWQHEIKAADGSDSDFVDAIKDDLFQEQIFIFTPKGEVKDLPVGSTPLDFAYRIHSKIGDSCAGARIITHAEGPDGGRLLTRMVPLDYELKSGEIVDIVTNRTAHPTRDWLSFARTAAARNKIRRYLKIHERDINIQIGKERLDKVIKAIAGLRGMEVITEDLENWLCQELHMDSFEDILSAIGADDMRPHGVAVKIQEYFQGREGRENREESEEPVLPTVNRQPAANLQVAGVDGLLTRLANCCCPLPGDEIAGFISRGKGVIVHRADCPNVVRLRERSGERFITVSWQGMSQPRYHVPIIVFARDRAGLIRDIATAISEYGLNLLAINTHANSHQERILVTATLEMNDLEVMPRVFKRLEKVKDVLQVERDMGHKRAPLSSGADA</sequence>
<dbReference type="Gene3D" id="3.30.460.10">
    <property type="entry name" value="Beta Polymerase, domain 2"/>
    <property type="match status" value="1"/>
</dbReference>
<dbReference type="Pfam" id="PF04607">
    <property type="entry name" value="RelA_SpoT"/>
    <property type="match status" value="1"/>
</dbReference>
<dbReference type="Gene3D" id="3.30.70.260">
    <property type="match status" value="1"/>
</dbReference>
<feature type="domain" description="TGS" evidence="4">
    <location>
        <begin position="460"/>
        <end position="533"/>
    </location>
</feature>
<dbReference type="SUPFAM" id="SSF55021">
    <property type="entry name" value="ACT-like"/>
    <property type="match status" value="1"/>
</dbReference>